<evidence type="ECO:0000313" key="3">
    <source>
        <dbReference type="Proteomes" id="UP000095283"/>
    </source>
</evidence>
<accession>A0A1I7XFC2</accession>
<feature type="compositionally biased region" description="Low complexity" evidence="1">
    <location>
        <begin position="77"/>
        <end position="87"/>
    </location>
</feature>
<protein>
    <submittedName>
        <fullName evidence="4">Uncharacterized protein</fullName>
    </submittedName>
</protein>
<evidence type="ECO:0000256" key="2">
    <source>
        <dbReference type="SAM" id="SignalP"/>
    </source>
</evidence>
<dbReference type="WBParaSite" id="Hba_16167">
    <property type="protein sequence ID" value="Hba_16167"/>
    <property type="gene ID" value="Hba_16167"/>
</dbReference>
<keyword evidence="3" id="KW-1185">Reference proteome</keyword>
<sequence length="87" mass="10010">MASYVILVLLLSSFVTIGRMETKNLFRRASEQYSACQKTMEATDKSYPKTQFAPFDELLDSYKKEEEEEKAEGEGISRTSRSTLSRR</sequence>
<reference evidence="4" key="1">
    <citation type="submission" date="2016-11" db="UniProtKB">
        <authorList>
            <consortium name="WormBaseParasite"/>
        </authorList>
    </citation>
    <scope>IDENTIFICATION</scope>
</reference>
<feature type="signal peptide" evidence="2">
    <location>
        <begin position="1"/>
        <end position="20"/>
    </location>
</feature>
<evidence type="ECO:0000313" key="4">
    <source>
        <dbReference type="WBParaSite" id="Hba_16167"/>
    </source>
</evidence>
<keyword evidence="2" id="KW-0732">Signal</keyword>
<dbReference type="AlphaFoldDB" id="A0A1I7XFC2"/>
<organism evidence="3 4">
    <name type="scientific">Heterorhabditis bacteriophora</name>
    <name type="common">Entomopathogenic nematode worm</name>
    <dbReference type="NCBI Taxonomy" id="37862"/>
    <lineage>
        <taxon>Eukaryota</taxon>
        <taxon>Metazoa</taxon>
        <taxon>Ecdysozoa</taxon>
        <taxon>Nematoda</taxon>
        <taxon>Chromadorea</taxon>
        <taxon>Rhabditida</taxon>
        <taxon>Rhabditina</taxon>
        <taxon>Rhabditomorpha</taxon>
        <taxon>Strongyloidea</taxon>
        <taxon>Heterorhabditidae</taxon>
        <taxon>Heterorhabditis</taxon>
    </lineage>
</organism>
<feature type="region of interest" description="Disordered" evidence="1">
    <location>
        <begin position="64"/>
        <end position="87"/>
    </location>
</feature>
<dbReference type="Proteomes" id="UP000095283">
    <property type="component" value="Unplaced"/>
</dbReference>
<name>A0A1I7XFC2_HETBA</name>
<feature type="chain" id="PRO_5009311177" evidence="2">
    <location>
        <begin position="21"/>
        <end position="87"/>
    </location>
</feature>
<evidence type="ECO:0000256" key="1">
    <source>
        <dbReference type="SAM" id="MobiDB-lite"/>
    </source>
</evidence>
<proteinExistence type="predicted"/>